<dbReference type="EMBL" id="JAVXUP010000818">
    <property type="protein sequence ID" value="KAK3020359.1"/>
    <property type="molecule type" value="Genomic_DNA"/>
</dbReference>
<dbReference type="Pfam" id="PF24068">
    <property type="entry name" value="TPD1_C"/>
    <property type="match status" value="1"/>
</dbReference>
<proteinExistence type="predicted"/>
<gene>
    <name evidence="2" type="ORF">RJ639_047812</name>
</gene>
<name>A0AA88W6R6_9ASTE</name>
<accession>A0AA88W6R6</accession>
<reference evidence="2" key="1">
    <citation type="submission" date="2022-12" db="EMBL/GenBank/DDBJ databases">
        <title>Draft genome assemblies for two species of Escallonia (Escalloniales).</title>
        <authorList>
            <person name="Chanderbali A."/>
            <person name="Dervinis C."/>
            <person name="Anghel I."/>
            <person name="Soltis D."/>
            <person name="Soltis P."/>
            <person name="Zapata F."/>
        </authorList>
    </citation>
    <scope>NUCLEOTIDE SEQUENCE</scope>
    <source>
        <strain evidence="2">UCBG64.0493</strain>
        <tissue evidence="2">Leaf</tissue>
    </source>
</reference>
<evidence type="ECO:0000256" key="1">
    <source>
        <dbReference type="ARBA" id="ARBA00022729"/>
    </source>
</evidence>
<evidence type="ECO:0000313" key="3">
    <source>
        <dbReference type="Proteomes" id="UP001188597"/>
    </source>
</evidence>
<comment type="caution">
    <text evidence="2">The sequence shown here is derived from an EMBL/GenBank/DDBJ whole genome shotgun (WGS) entry which is preliminary data.</text>
</comment>
<keyword evidence="1" id="KW-0732">Signal</keyword>
<sequence>MHPGWLSSPATVISPQYGLSVALDFSTKSIPSTAPCSSMSFMLKSALPFPPPATIIGQTTINFSYAPRSLQCYPGKPTVKQVKTGKQVENKPEWNVTVANECPCVQTEVKLSLPGFQTVEKVDPSILVLDGSVGVLQQNINPFSGISFTYAWNTSNPITPLSSQEHCS</sequence>
<protein>
    <submittedName>
        <fullName evidence="2">Uncharacterized protein</fullName>
    </submittedName>
</protein>
<dbReference type="AlphaFoldDB" id="A0AA88W6R6"/>
<keyword evidence="3" id="KW-1185">Reference proteome</keyword>
<dbReference type="Proteomes" id="UP001188597">
    <property type="component" value="Unassembled WGS sequence"/>
</dbReference>
<dbReference type="PANTHER" id="PTHR33184">
    <property type="entry name" value="PROTEIN TAPETUM DETERMINANT 1-LIKE-RELATED"/>
    <property type="match status" value="1"/>
</dbReference>
<dbReference type="PANTHER" id="PTHR33184:SF72">
    <property type="entry name" value="BETA-1,3-N-ACETYLGLUCOSAMINYLTRANSFERASE FAMILY PROTEIN"/>
    <property type="match status" value="1"/>
</dbReference>
<organism evidence="2 3">
    <name type="scientific">Escallonia herrerae</name>
    <dbReference type="NCBI Taxonomy" id="1293975"/>
    <lineage>
        <taxon>Eukaryota</taxon>
        <taxon>Viridiplantae</taxon>
        <taxon>Streptophyta</taxon>
        <taxon>Embryophyta</taxon>
        <taxon>Tracheophyta</taxon>
        <taxon>Spermatophyta</taxon>
        <taxon>Magnoliopsida</taxon>
        <taxon>eudicotyledons</taxon>
        <taxon>Gunneridae</taxon>
        <taxon>Pentapetalae</taxon>
        <taxon>asterids</taxon>
        <taxon>campanulids</taxon>
        <taxon>Escalloniales</taxon>
        <taxon>Escalloniaceae</taxon>
        <taxon>Escallonia</taxon>
    </lineage>
</organism>
<dbReference type="InterPro" id="IPR040361">
    <property type="entry name" value="TPD1"/>
</dbReference>
<dbReference type="GO" id="GO:0001709">
    <property type="term" value="P:cell fate determination"/>
    <property type="evidence" value="ECO:0007669"/>
    <property type="project" value="TreeGrafter"/>
</dbReference>
<evidence type="ECO:0000313" key="2">
    <source>
        <dbReference type="EMBL" id="KAK3020359.1"/>
    </source>
</evidence>